<dbReference type="HAMAP" id="MF_02005">
    <property type="entry name" value="Val_tRNA_synth_type2"/>
    <property type="match status" value="1"/>
</dbReference>
<dbReference type="InterPro" id="IPR014729">
    <property type="entry name" value="Rossmann-like_a/b/a_fold"/>
</dbReference>
<dbReference type="InterPro" id="IPR022874">
    <property type="entry name" value="Valine-tRNA_ligase_type_2"/>
</dbReference>
<comment type="domain">
    <text evidence="8">ValRS has two distinct active sites: one for aminoacylation and one for editing. The misactivated threonine is translocated from the active site to the editing site.</text>
</comment>
<dbReference type="SUPFAM" id="SSF50677">
    <property type="entry name" value="ValRS/IleRS/LeuRS editing domain"/>
    <property type="match status" value="1"/>
</dbReference>
<keyword evidence="3 8" id="KW-0547">Nucleotide-binding</keyword>
<dbReference type="AlphaFoldDB" id="A0A087E7S9"/>
<dbReference type="InterPro" id="IPR002300">
    <property type="entry name" value="aa-tRNA-synth_Ia"/>
</dbReference>
<dbReference type="PANTHER" id="PTHR11946">
    <property type="entry name" value="VALYL-TRNA SYNTHETASES"/>
    <property type="match status" value="1"/>
</dbReference>
<dbReference type="Gene3D" id="3.40.50.620">
    <property type="entry name" value="HUPs"/>
    <property type="match status" value="2"/>
</dbReference>
<keyword evidence="5 8" id="KW-0648">Protein biosynthesis</keyword>
<feature type="region of interest" description="Disordered" evidence="9">
    <location>
        <begin position="496"/>
        <end position="524"/>
    </location>
</feature>
<feature type="short sequence motif" description="'KMSKS' region" evidence="8">
    <location>
        <begin position="611"/>
        <end position="615"/>
    </location>
</feature>
<dbReference type="InterPro" id="IPR002303">
    <property type="entry name" value="Valyl-tRNA_ligase"/>
</dbReference>
<reference evidence="12 13" key="1">
    <citation type="submission" date="2014-03" db="EMBL/GenBank/DDBJ databases">
        <title>Genomics of Bifidobacteria.</title>
        <authorList>
            <person name="Ventura M."/>
            <person name="Milani C."/>
            <person name="Lugli G.A."/>
        </authorList>
    </citation>
    <scope>NUCLEOTIDE SEQUENCE [LARGE SCALE GENOMIC DNA]</scope>
    <source>
        <strain evidence="12 13">LMG 11597</strain>
    </source>
</reference>
<name>A0A087E7S9_9BIFI</name>
<feature type="region of interest" description="Disordered" evidence="9">
    <location>
        <begin position="1"/>
        <end position="23"/>
    </location>
</feature>
<dbReference type="InterPro" id="IPR009080">
    <property type="entry name" value="tRNAsynth_Ia_anticodon-bd"/>
</dbReference>
<dbReference type="Gene3D" id="3.90.740.10">
    <property type="entry name" value="Valyl/Leucyl/Isoleucyl-tRNA synthetase, editing domain"/>
    <property type="match status" value="1"/>
</dbReference>
<organism evidence="12 13">
    <name type="scientific">Bifidobacterium subtile</name>
    <dbReference type="NCBI Taxonomy" id="77635"/>
    <lineage>
        <taxon>Bacteria</taxon>
        <taxon>Bacillati</taxon>
        <taxon>Actinomycetota</taxon>
        <taxon>Actinomycetes</taxon>
        <taxon>Bifidobacteriales</taxon>
        <taxon>Bifidobacteriaceae</taxon>
        <taxon>Bifidobacterium</taxon>
    </lineage>
</organism>
<dbReference type="PANTHER" id="PTHR11946:SF93">
    <property type="entry name" value="VALINE--TRNA LIGASE, CHLOROPLASTIC_MITOCHONDRIAL 2"/>
    <property type="match status" value="1"/>
</dbReference>
<dbReference type="SUPFAM" id="SSF47323">
    <property type="entry name" value="Anticodon-binding domain of a subclass of class I aminoacyl-tRNA synthetases"/>
    <property type="match status" value="1"/>
</dbReference>
<feature type="binding site" evidence="8">
    <location>
        <position position="614"/>
    </location>
    <ligand>
        <name>ATP</name>
        <dbReference type="ChEBI" id="CHEBI:30616"/>
    </ligand>
</feature>
<feature type="short sequence motif" description="'HIGH' region" evidence="8">
    <location>
        <begin position="69"/>
        <end position="79"/>
    </location>
</feature>
<dbReference type="InterPro" id="IPR033705">
    <property type="entry name" value="Anticodon_Ia_Val"/>
</dbReference>
<dbReference type="Pfam" id="PF00133">
    <property type="entry name" value="tRNA-synt_1"/>
    <property type="match status" value="2"/>
</dbReference>
<keyword evidence="4 8" id="KW-0067">ATP-binding</keyword>
<dbReference type="GO" id="GO:0004832">
    <property type="term" value="F:valine-tRNA ligase activity"/>
    <property type="evidence" value="ECO:0007669"/>
    <property type="project" value="UniProtKB-UniRule"/>
</dbReference>
<evidence type="ECO:0000256" key="7">
    <source>
        <dbReference type="ARBA" id="ARBA00047552"/>
    </source>
</evidence>
<evidence type="ECO:0000259" key="10">
    <source>
        <dbReference type="Pfam" id="PF00133"/>
    </source>
</evidence>
<dbReference type="NCBIfam" id="NF000540">
    <property type="entry name" value="alt_ValS"/>
    <property type="match status" value="1"/>
</dbReference>
<comment type="subunit">
    <text evidence="8">Monomer.</text>
</comment>
<evidence type="ECO:0000256" key="5">
    <source>
        <dbReference type="ARBA" id="ARBA00022917"/>
    </source>
</evidence>
<evidence type="ECO:0000256" key="6">
    <source>
        <dbReference type="ARBA" id="ARBA00023146"/>
    </source>
</evidence>
<keyword evidence="2 8" id="KW-0436">Ligase</keyword>
<evidence type="ECO:0000256" key="2">
    <source>
        <dbReference type="ARBA" id="ARBA00022598"/>
    </source>
</evidence>
<dbReference type="STRING" id="77635.BISU_0306"/>
<dbReference type="InterPro" id="IPR048044">
    <property type="entry name" value="Valyl-tRNA_ligase_actino"/>
</dbReference>
<keyword evidence="1 8" id="KW-0963">Cytoplasm</keyword>
<gene>
    <name evidence="8" type="primary">valS</name>
    <name evidence="12" type="ORF">BISU_0306</name>
</gene>
<evidence type="ECO:0000256" key="9">
    <source>
        <dbReference type="SAM" id="MobiDB-lite"/>
    </source>
</evidence>
<dbReference type="RefSeq" id="WP_024463144.1">
    <property type="nucleotide sequence ID" value="NZ_CP062939.1"/>
</dbReference>
<dbReference type="PRINTS" id="PR00986">
    <property type="entry name" value="TRNASYNTHVAL"/>
</dbReference>
<dbReference type="EC" id="6.1.1.9" evidence="8"/>
<evidence type="ECO:0000256" key="4">
    <source>
        <dbReference type="ARBA" id="ARBA00022840"/>
    </source>
</evidence>
<comment type="subcellular location">
    <subcellularLocation>
        <location evidence="8">Cytoplasm</location>
    </subcellularLocation>
</comment>
<dbReference type="InterPro" id="IPR013155">
    <property type="entry name" value="M/V/L/I-tRNA-synth_anticd-bd"/>
</dbReference>
<protein>
    <recommendedName>
        <fullName evidence="8">Valine--tRNA ligase</fullName>
        <ecNumber evidence="8">6.1.1.9</ecNumber>
    </recommendedName>
    <alternativeName>
        <fullName evidence="8">Valyl-tRNA synthetase</fullName>
        <shortName evidence="8">ValRS</shortName>
    </alternativeName>
</protein>
<feature type="domain" description="Aminoacyl-tRNA synthetase class Ia" evidence="10">
    <location>
        <begin position="149"/>
        <end position="646"/>
    </location>
</feature>
<dbReference type="InterPro" id="IPR001412">
    <property type="entry name" value="aa-tRNA-synth_I_CS"/>
</dbReference>
<dbReference type="GO" id="GO:0006438">
    <property type="term" value="P:valyl-tRNA aminoacylation"/>
    <property type="evidence" value="ECO:0007669"/>
    <property type="project" value="UniProtKB-UniRule"/>
</dbReference>
<feature type="domain" description="Aminoacyl-tRNA synthetase class Ia" evidence="10">
    <location>
        <begin position="40"/>
        <end position="125"/>
    </location>
</feature>
<evidence type="ECO:0000313" key="13">
    <source>
        <dbReference type="Proteomes" id="UP000029055"/>
    </source>
</evidence>
<evidence type="ECO:0000259" key="11">
    <source>
        <dbReference type="Pfam" id="PF08264"/>
    </source>
</evidence>
<feature type="domain" description="Methionyl/Valyl/Leucyl/Isoleucyl-tRNA synthetase anticodon-binding" evidence="11">
    <location>
        <begin position="701"/>
        <end position="863"/>
    </location>
</feature>
<dbReference type="Gene3D" id="1.10.730.10">
    <property type="entry name" value="Isoleucyl-tRNA Synthetase, Domain 1"/>
    <property type="match status" value="1"/>
</dbReference>
<dbReference type="GO" id="GO:0005829">
    <property type="term" value="C:cytosol"/>
    <property type="evidence" value="ECO:0007669"/>
    <property type="project" value="TreeGrafter"/>
</dbReference>
<evidence type="ECO:0000313" key="12">
    <source>
        <dbReference type="EMBL" id="KFJ03830.1"/>
    </source>
</evidence>
<dbReference type="Proteomes" id="UP000029055">
    <property type="component" value="Unassembled WGS sequence"/>
</dbReference>
<evidence type="ECO:0000256" key="1">
    <source>
        <dbReference type="ARBA" id="ARBA00022490"/>
    </source>
</evidence>
<feature type="compositionally biased region" description="Low complexity" evidence="9">
    <location>
        <begin position="901"/>
        <end position="911"/>
    </location>
</feature>
<comment type="caution">
    <text evidence="12">The sequence shown here is derived from an EMBL/GenBank/DDBJ whole genome shotgun (WGS) entry which is preliminary data.</text>
</comment>
<comment type="function">
    <text evidence="8">Catalyzes the attachment of valine to tRNA(Val). As ValRS can inadvertently accommodate and process structurally similar amino acids such as threonine, to avoid such errors, it has a 'posttransfer' editing activity that hydrolyzes mischarged Thr-tRNA(Val) in a tRNA-dependent manner.</text>
</comment>
<dbReference type="GO" id="GO:0002161">
    <property type="term" value="F:aminoacyl-tRNA deacylase activity"/>
    <property type="evidence" value="ECO:0007669"/>
    <property type="project" value="InterPro"/>
</dbReference>
<dbReference type="Pfam" id="PF08264">
    <property type="entry name" value="Anticodon_1"/>
    <property type="match status" value="1"/>
</dbReference>
<accession>A0A087E7S9</accession>
<sequence length="931" mass="103639">MTDQEKNNGSASRDAADTSIDAKLTPLPDKVGVEGLEDKWRSVWDETGVYRFRNSRDRKAVYSIDTPPPTVSGSLHVGHVFSYTHTDVIARYKRMRGYDVFYPMGWDDNGLPTERRVQNYYGVRVDTSLKYDPDFKPPFEGTDGKKINAKDQIPVSRQNFIELCEQLTGQDEKLFEALWRSLGMSVDWSQTYHTIGEHPRRVAQKAFLRNLARGEVYQKDAPGLWDVTFQTAVAQAELESREYPGFYHRIAFRFADGTPIYIETTRPELLAACTSLIANPEDERYKKYFGQEVYSPLFKVKVPVLAHPAAEMDKGAGIAMCCTFGDMTDVEWWRELKLPTRPIIQRNGRIAMGTPEWITDESGRDIFAQTAGKTTFSARKIIVDALRESGDLDGEPTPTDRMTNFYEKGDKPLEIVTSRQWYLRNGGTDEALNAELIERGKELQFHPDFMRVRYENWVHGLNGDWLISRQRFFGVPFPLWYPVDVNGEADYAHPLTPAEDQLPIDPTSDVPAGYTESQRDQPNGFTAEQDIMDTWATSSLTPQIVTHWAEPDEASQALFKATFPMDLRPQGQDIIRTWLFSSVDRAHLENKCLPWAHTALSGWILDPDHKKMSKSKGNVVVPNEPIEKFGADAVRYWAASARLGLDATYDEGQMKIGRRLAIKLLNATKFALAIGREDEHHHVGEGGSQVWRPSDVTEALDRSVMASLAQIVREAGQALDSYEHSKALEAIETFFWQFCDDYIELAKNRAYGTADATGKVPTETAVLSARTTLGLGLDAFARLFAPYLPYATEEVWSWMHDGAGSVHRAAWPDAGLYEQAAAGAGTADADTPAADAGILLWAGKALAELRGLKSQAKVSMKTPILSATLLVPAAGVQAVQAVIDDIAEAGRVTGPLDVQAAEASGENESNEPTVAVAASELGEPPAKKPKR</sequence>
<dbReference type="PROSITE" id="PS00178">
    <property type="entry name" value="AA_TRNA_LIGASE_I"/>
    <property type="match status" value="1"/>
</dbReference>
<comment type="catalytic activity">
    <reaction evidence="7 8">
        <text>tRNA(Val) + L-valine + ATP = L-valyl-tRNA(Val) + AMP + diphosphate</text>
        <dbReference type="Rhea" id="RHEA:10704"/>
        <dbReference type="Rhea" id="RHEA-COMP:9672"/>
        <dbReference type="Rhea" id="RHEA-COMP:9708"/>
        <dbReference type="ChEBI" id="CHEBI:30616"/>
        <dbReference type="ChEBI" id="CHEBI:33019"/>
        <dbReference type="ChEBI" id="CHEBI:57762"/>
        <dbReference type="ChEBI" id="CHEBI:78442"/>
        <dbReference type="ChEBI" id="CHEBI:78537"/>
        <dbReference type="ChEBI" id="CHEBI:456215"/>
        <dbReference type="EC" id="6.1.1.9"/>
    </reaction>
</comment>
<dbReference type="OrthoDB" id="9810365at2"/>
<dbReference type="SUPFAM" id="SSF52374">
    <property type="entry name" value="Nucleotidylyl transferase"/>
    <property type="match status" value="1"/>
</dbReference>
<keyword evidence="13" id="KW-1185">Reference proteome</keyword>
<dbReference type="NCBIfam" id="NF009687">
    <property type="entry name" value="PRK13208.1"/>
    <property type="match status" value="1"/>
</dbReference>
<comment type="similarity">
    <text evidence="8">Belongs to the class-I aminoacyl-tRNA synthetase family. ValS type 2 subfamily.</text>
</comment>
<dbReference type="CDD" id="cd07962">
    <property type="entry name" value="Anticodon_Ia_Val"/>
    <property type="match status" value="1"/>
</dbReference>
<dbReference type="eggNOG" id="COG0525">
    <property type="taxonomic scope" value="Bacteria"/>
</dbReference>
<feature type="region of interest" description="Disordered" evidence="9">
    <location>
        <begin position="901"/>
        <end position="931"/>
    </location>
</feature>
<proteinExistence type="inferred from homology"/>
<evidence type="ECO:0000256" key="3">
    <source>
        <dbReference type="ARBA" id="ARBA00022741"/>
    </source>
</evidence>
<dbReference type="InterPro" id="IPR009008">
    <property type="entry name" value="Val/Leu/Ile-tRNA-synth_edit"/>
</dbReference>
<keyword evidence="6 8" id="KW-0030">Aminoacyl-tRNA synthetase</keyword>
<dbReference type="GO" id="GO:0005524">
    <property type="term" value="F:ATP binding"/>
    <property type="evidence" value="ECO:0007669"/>
    <property type="project" value="UniProtKB-UniRule"/>
</dbReference>
<evidence type="ECO:0000256" key="8">
    <source>
        <dbReference type="HAMAP-Rule" id="MF_02005"/>
    </source>
</evidence>
<dbReference type="EMBL" id="JGZR01000006">
    <property type="protein sequence ID" value="KFJ03830.1"/>
    <property type="molecule type" value="Genomic_DNA"/>
</dbReference>